<name>A0ABD3AFN7_9GENT</name>
<evidence type="ECO:0000256" key="1">
    <source>
        <dbReference type="SAM" id="Phobius"/>
    </source>
</evidence>
<evidence type="ECO:0000313" key="2">
    <source>
        <dbReference type="EMBL" id="KAL3530453.1"/>
    </source>
</evidence>
<dbReference type="EMBL" id="JBJUIK010000004">
    <property type="protein sequence ID" value="KAL3530453.1"/>
    <property type="molecule type" value="Genomic_DNA"/>
</dbReference>
<reference evidence="3 4" key="1">
    <citation type="submission" date="2024-11" db="EMBL/GenBank/DDBJ databases">
        <title>A near-complete genome assembly of Cinchona calisaya.</title>
        <authorList>
            <person name="Lian D.C."/>
            <person name="Zhao X.W."/>
            <person name="Wei L."/>
        </authorList>
    </citation>
    <scope>NUCLEOTIDE SEQUENCE [LARGE SCALE GENOMIC DNA]</scope>
    <source>
        <tissue evidence="3">Nenye</tissue>
    </source>
</reference>
<protein>
    <submittedName>
        <fullName evidence="3">Uncharacterized protein</fullName>
    </submittedName>
</protein>
<feature type="transmembrane region" description="Helical" evidence="1">
    <location>
        <begin position="91"/>
        <end position="109"/>
    </location>
</feature>
<keyword evidence="1" id="KW-0812">Transmembrane</keyword>
<keyword evidence="4" id="KW-1185">Reference proteome</keyword>
<evidence type="ECO:0000313" key="3">
    <source>
        <dbReference type="EMBL" id="KAL3530454.1"/>
    </source>
</evidence>
<dbReference type="AlphaFoldDB" id="A0ABD3AFN7"/>
<organism evidence="3 4">
    <name type="scientific">Cinchona calisaya</name>
    <dbReference type="NCBI Taxonomy" id="153742"/>
    <lineage>
        <taxon>Eukaryota</taxon>
        <taxon>Viridiplantae</taxon>
        <taxon>Streptophyta</taxon>
        <taxon>Embryophyta</taxon>
        <taxon>Tracheophyta</taxon>
        <taxon>Spermatophyta</taxon>
        <taxon>Magnoliopsida</taxon>
        <taxon>eudicotyledons</taxon>
        <taxon>Gunneridae</taxon>
        <taxon>Pentapetalae</taxon>
        <taxon>asterids</taxon>
        <taxon>lamiids</taxon>
        <taxon>Gentianales</taxon>
        <taxon>Rubiaceae</taxon>
        <taxon>Cinchonoideae</taxon>
        <taxon>Cinchoneae</taxon>
        <taxon>Cinchona</taxon>
    </lineage>
</organism>
<accession>A0ABD3AFN7</accession>
<dbReference type="EMBL" id="JBJUIK010000004">
    <property type="protein sequence ID" value="KAL3530454.1"/>
    <property type="molecule type" value="Genomic_DNA"/>
</dbReference>
<gene>
    <name evidence="2" type="ORF">ACH5RR_009775</name>
    <name evidence="3" type="ORF">ACH5RR_009776</name>
</gene>
<keyword evidence="1" id="KW-0472">Membrane</keyword>
<keyword evidence="1" id="KW-1133">Transmembrane helix</keyword>
<sequence length="129" mass="14914">MPKVSILRHQSAISRPESPYPYTRDMLPMRPLSTAEWMELLGSSDINEYSRFTADLYVFPHFLKIAYDISIWDILFGLVMQIVGFMVARNIYTVTPFLLIYAGVIFYRYMSYSPPQIPDCDKEPSGSVN</sequence>
<proteinExistence type="predicted"/>
<comment type="caution">
    <text evidence="3">The sequence shown here is derived from an EMBL/GenBank/DDBJ whole genome shotgun (WGS) entry which is preliminary data.</text>
</comment>
<dbReference type="Proteomes" id="UP001630127">
    <property type="component" value="Unassembled WGS sequence"/>
</dbReference>
<evidence type="ECO:0000313" key="4">
    <source>
        <dbReference type="Proteomes" id="UP001630127"/>
    </source>
</evidence>